<name>A0A2S9H3T4_9BURK</name>
<gene>
    <name evidence="2" type="ORF">S2091_0642</name>
</gene>
<dbReference type="OrthoDB" id="8756031at2"/>
<evidence type="ECO:0000256" key="1">
    <source>
        <dbReference type="SAM" id="SignalP"/>
    </source>
</evidence>
<feature type="signal peptide" evidence="1">
    <location>
        <begin position="1"/>
        <end position="21"/>
    </location>
</feature>
<accession>A0A2S9H3T4</accession>
<protein>
    <submittedName>
        <fullName evidence="2">Uncharacterized protein</fullName>
    </submittedName>
</protein>
<reference evidence="2 3" key="1">
    <citation type="submission" date="2018-02" db="EMBL/GenBank/DDBJ databases">
        <title>Solimicrobium silvestre gen. nov., sp. nov., isolated from alpine forest soil.</title>
        <authorList>
            <person name="Margesin R."/>
            <person name="Albuquerque L."/>
            <person name="Zhang D.-C."/>
            <person name="Froufe H.J.C."/>
            <person name="Severino R."/>
            <person name="Roxo I."/>
            <person name="Egas C."/>
            <person name="Da Costa M.S."/>
        </authorList>
    </citation>
    <scope>NUCLEOTIDE SEQUENCE [LARGE SCALE GENOMIC DNA]</scope>
    <source>
        <strain evidence="2 3">S20-91</strain>
    </source>
</reference>
<feature type="chain" id="PRO_5015456104" evidence="1">
    <location>
        <begin position="22"/>
        <end position="258"/>
    </location>
</feature>
<comment type="caution">
    <text evidence="2">The sequence shown here is derived from an EMBL/GenBank/DDBJ whole genome shotgun (WGS) entry which is preliminary data.</text>
</comment>
<dbReference type="AlphaFoldDB" id="A0A2S9H3T4"/>
<keyword evidence="1" id="KW-0732">Signal</keyword>
<sequence>MKRAIFLMIFFVQLFACEVHAQSAASDVPSEENANTTQTIEVRGIKDPEWKPYRIMLKGLDAFDKYHSLAPKADLKFILRPQVPNMSITDVKLHIEANDVSIPIPISEEGTFVIPRNEAAAEQNAEMIINNKKKNTVLWAPYMRTPGIDINSRRMGDMRLECEIVWAVDQDDLPFIIRNIFRLGGGLCKSSHIGVSVLAPRQITSVTMISGARRESLPIGPGGKSFTPPLFDEKWDNDTIFEFQFSEKSAKENESAID</sequence>
<evidence type="ECO:0000313" key="2">
    <source>
        <dbReference type="EMBL" id="PRC94639.1"/>
    </source>
</evidence>
<dbReference type="EMBL" id="PUGF01000002">
    <property type="protein sequence ID" value="PRC94639.1"/>
    <property type="molecule type" value="Genomic_DNA"/>
</dbReference>
<keyword evidence="3" id="KW-1185">Reference proteome</keyword>
<evidence type="ECO:0000313" key="3">
    <source>
        <dbReference type="Proteomes" id="UP000237839"/>
    </source>
</evidence>
<dbReference type="RefSeq" id="WP_105530352.1">
    <property type="nucleotide sequence ID" value="NZ_PUGF01000002.1"/>
</dbReference>
<organism evidence="2 3">
    <name type="scientific">Solimicrobium silvestre</name>
    <dbReference type="NCBI Taxonomy" id="2099400"/>
    <lineage>
        <taxon>Bacteria</taxon>
        <taxon>Pseudomonadati</taxon>
        <taxon>Pseudomonadota</taxon>
        <taxon>Betaproteobacteria</taxon>
        <taxon>Burkholderiales</taxon>
        <taxon>Oxalobacteraceae</taxon>
        <taxon>Solimicrobium</taxon>
    </lineage>
</organism>
<dbReference type="Proteomes" id="UP000237839">
    <property type="component" value="Unassembled WGS sequence"/>
</dbReference>
<proteinExistence type="predicted"/>